<evidence type="ECO:0000259" key="9">
    <source>
        <dbReference type="SMART" id="SM00848"/>
    </source>
</evidence>
<dbReference type="AlphaFoldDB" id="A0A6A3BU13"/>
<evidence type="ECO:0000256" key="3">
    <source>
        <dbReference type="ARBA" id="ARBA00022729"/>
    </source>
</evidence>
<reference evidence="10" key="1">
    <citation type="submission" date="2019-09" db="EMBL/GenBank/DDBJ databases">
        <title>Draft genome information of white flower Hibiscus syriacus.</title>
        <authorList>
            <person name="Kim Y.-M."/>
        </authorList>
    </citation>
    <scope>NUCLEOTIDE SEQUENCE [LARGE SCALE GENOMIC DNA]</scope>
    <source>
        <strain evidence="10">YM2019G1</strain>
        <tissue evidence="10">Leaf</tissue>
    </source>
</reference>
<evidence type="ECO:0000256" key="5">
    <source>
        <dbReference type="ARBA" id="ARBA00022807"/>
    </source>
</evidence>
<dbReference type="InterPro" id="IPR038765">
    <property type="entry name" value="Papain-like_cys_pep_sf"/>
</dbReference>
<dbReference type="InterPro" id="IPR000169">
    <property type="entry name" value="Pept_cys_AS"/>
</dbReference>
<dbReference type="InterPro" id="IPR013201">
    <property type="entry name" value="Prot_inhib_I29"/>
</dbReference>
<dbReference type="Pfam" id="PF00112">
    <property type="entry name" value="Peptidase_C1"/>
    <property type="match status" value="1"/>
</dbReference>
<dbReference type="SMART" id="SM00848">
    <property type="entry name" value="Inhibitor_I29"/>
    <property type="match status" value="1"/>
</dbReference>
<dbReference type="PRINTS" id="PR00705">
    <property type="entry name" value="PAPAIN"/>
</dbReference>
<feature type="signal peptide" evidence="7">
    <location>
        <begin position="1"/>
        <end position="21"/>
    </location>
</feature>
<dbReference type="PROSITE" id="PS00640">
    <property type="entry name" value="THIOL_PROTEASE_ASN"/>
    <property type="match status" value="1"/>
</dbReference>
<feature type="chain" id="PRO_5025383988" evidence="7">
    <location>
        <begin position="22"/>
        <end position="342"/>
    </location>
</feature>
<dbReference type="InterPro" id="IPR000668">
    <property type="entry name" value="Peptidase_C1A_C"/>
</dbReference>
<dbReference type="SUPFAM" id="SSF54001">
    <property type="entry name" value="Cysteine proteinases"/>
    <property type="match status" value="1"/>
</dbReference>
<dbReference type="OrthoDB" id="10253408at2759"/>
<dbReference type="Pfam" id="PF08246">
    <property type="entry name" value="Inhibitor_I29"/>
    <property type="match status" value="1"/>
</dbReference>
<dbReference type="FunFam" id="3.90.70.10:FF:000067">
    <property type="entry name" value="Senescence-specific cysteine protease"/>
    <property type="match status" value="1"/>
</dbReference>
<dbReference type="EMBL" id="VEPZ02000732">
    <property type="protein sequence ID" value="KAE8720370.1"/>
    <property type="molecule type" value="Genomic_DNA"/>
</dbReference>
<dbReference type="InterPro" id="IPR039417">
    <property type="entry name" value="Peptidase_C1A_papain-like"/>
</dbReference>
<dbReference type="Gene3D" id="3.90.70.10">
    <property type="entry name" value="Cysteine proteinases"/>
    <property type="match status" value="1"/>
</dbReference>
<gene>
    <name evidence="10" type="ORF">F3Y22_tig00020138pilonHSYRG00020</name>
</gene>
<dbReference type="PROSITE" id="PS00139">
    <property type="entry name" value="THIOL_PROTEASE_CYS"/>
    <property type="match status" value="1"/>
</dbReference>
<accession>A0A6A3BU13</accession>
<dbReference type="InterPro" id="IPR025661">
    <property type="entry name" value="Pept_asp_AS"/>
</dbReference>
<dbReference type="PANTHER" id="PTHR12411">
    <property type="entry name" value="CYSTEINE PROTEASE FAMILY C1-RELATED"/>
    <property type="match status" value="1"/>
</dbReference>
<keyword evidence="4" id="KW-0378">Hydrolase</keyword>
<evidence type="ECO:0000256" key="4">
    <source>
        <dbReference type="ARBA" id="ARBA00022801"/>
    </source>
</evidence>
<evidence type="ECO:0000313" key="10">
    <source>
        <dbReference type="EMBL" id="KAE8720370.1"/>
    </source>
</evidence>
<keyword evidence="3 7" id="KW-0732">Signal</keyword>
<dbReference type="SMART" id="SM00645">
    <property type="entry name" value="Pept_C1"/>
    <property type="match status" value="1"/>
</dbReference>
<sequence>MYCKTMSSIHVLLPLTFGTLASLVMSRAIHETAVVEQYEQWMADYGRKYASSSEKERRLDIFKENLEYIESFNNDGNKTFKLGINEFADMTYDEFLESYIGYNMQDNLIVSTSTSFLYEKFSDAPTSFDWRDKDAVTPVKNQGRCGCCWVFSAVAAVEGIIKIKNGELISLSEQQLLDCSTDGGNQGCNGGWMISAFGYIKKNQGITTKESYPYEEMQETCDLEKQTTKAATISEYQMVPENNEDELLKAVANQPVSVALDGSGPDFKFYNGGVFTGECSSRLTHAVTIVGYGTDESGLDYWVIKNSWGNTWGENGFMRIQRGADTPGGLCGIAMKASFPVA</sequence>
<feature type="domain" description="Cathepsin propeptide inhibitor" evidence="9">
    <location>
        <begin position="38"/>
        <end position="95"/>
    </location>
</feature>
<dbReference type="CDD" id="cd02248">
    <property type="entry name" value="Peptidase_C1A"/>
    <property type="match status" value="1"/>
</dbReference>
<organism evidence="10">
    <name type="scientific">Hibiscus syriacus</name>
    <name type="common">Rose of Sharon</name>
    <dbReference type="NCBI Taxonomy" id="106335"/>
    <lineage>
        <taxon>Eukaryota</taxon>
        <taxon>Viridiplantae</taxon>
        <taxon>Streptophyta</taxon>
        <taxon>Embryophyta</taxon>
        <taxon>Tracheophyta</taxon>
        <taxon>Spermatophyta</taxon>
        <taxon>Magnoliopsida</taxon>
        <taxon>eudicotyledons</taxon>
        <taxon>Gunneridae</taxon>
        <taxon>Pentapetalae</taxon>
        <taxon>rosids</taxon>
        <taxon>malvids</taxon>
        <taxon>Malvales</taxon>
        <taxon>Malvaceae</taxon>
        <taxon>Malvoideae</taxon>
        <taxon>Hibiscus</taxon>
    </lineage>
</organism>
<evidence type="ECO:0000256" key="2">
    <source>
        <dbReference type="ARBA" id="ARBA00022670"/>
    </source>
</evidence>
<evidence type="ECO:0000256" key="7">
    <source>
        <dbReference type="SAM" id="SignalP"/>
    </source>
</evidence>
<evidence type="ECO:0000256" key="6">
    <source>
        <dbReference type="ARBA" id="ARBA00023157"/>
    </source>
</evidence>
<dbReference type="GO" id="GO:0006508">
    <property type="term" value="P:proteolysis"/>
    <property type="evidence" value="ECO:0007669"/>
    <property type="project" value="UniProtKB-KW"/>
</dbReference>
<comment type="caution">
    <text evidence="10">The sequence shown here is derived from an EMBL/GenBank/DDBJ whole genome shotgun (WGS) entry which is preliminary data.</text>
</comment>
<keyword evidence="6" id="KW-1015">Disulfide bond</keyword>
<dbReference type="InterPro" id="IPR013128">
    <property type="entry name" value="Peptidase_C1A"/>
</dbReference>
<keyword evidence="5" id="KW-0788">Thiol protease</keyword>
<dbReference type="GO" id="GO:0008234">
    <property type="term" value="F:cysteine-type peptidase activity"/>
    <property type="evidence" value="ECO:0007669"/>
    <property type="project" value="UniProtKB-KW"/>
</dbReference>
<keyword evidence="2 10" id="KW-0645">Protease</keyword>
<dbReference type="PROSITE" id="PS00639">
    <property type="entry name" value="THIOL_PROTEASE_HIS"/>
    <property type="match status" value="1"/>
</dbReference>
<evidence type="ECO:0000259" key="8">
    <source>
        <dbReference type="SMART" id="SM00645"/>
    </source>
</evidence>
<name>A0A6A3BU13_HIBSY</name>
<dbReference type="InterPro" id="IPR025660">
    <property type="entry name" value="Pept_his_AS"/>
</dbReference>
<feature type="domain" description="Peptidase C1A papain C-terminal" evidence="8">
    <location>
        <begin position="124"/>
        <end position="341"/>
    </location>
</feature>
<comment type="similarity">
    <text evidence="1">Belongs to the peptidase C1 family.</text>
</comment>
<evidence type="ECO:0000256" key="1">
    <source>
        <dbReference type="ARBA" id="ARBA00008455"/>
    </source>
</evidence>
<protein>
    <submittedName>
        <fullName evidence="10">Senescence-specific cysteine protease SAG12</fullName>
    </submittedName>
</protein>
<proteinExistence type="inferred from homology"/>